<name>A0ABC8M733_ERUVS</name>
<dbReference type="PANTHER" id="PTHR31948:SF140">
    <property type="entry name" value="ZINC-FINGER HOMEODOMAIN PROTEIN 2"/>
    <property type="match status" value="1"/>
</dbReference>
<organism evidence="5 6">
    <name type="scientific">Eruca vesicaria subsp. sativa</name>
    <name type="common">Garden rocket</name>
    <name type="synonym">Eruca sativa</name>
    <dbReference type="NCBI Taxonomy" id="29727"/>
    <lineage>
        <taxon>Eukaryota</taxon>
        <taxon>Viridiplantae</taxon>
        <taxon>Streptophyta</taxon>
        <taxon>Embryophyta</taxon>
        <taxon>Tracheophyta</taxon>
        <taxon>Spermatophyta</taxon>
        <taxon>Magnoliopsida</taxon>
        <taxon>eudicotyledons</taxon>
        <taxon>Gunneridae</taxon>
        <taxon>Pentapetalae</taxon>
        <taxon>rosids</taxon>
        <taxon>malvids</taxon>
        <taxon>Brassicales</taxon>
        <taxon>Brassicaceae</taxon>
        <taxon>Brassiceae</taxon>
        <taxon>Eruca</taxon>
    </lineage>
</organism>
<protein>
    <recommendedName>
        <fullName evidence="4">ZF-HD dimerization-type domain-containing protein</fullName>
    </recommendedName>
</protein>
<dbReference type="EMBL" id="CAKOAT010975154">
    <property type="protein sequence ID" value="CAH8392015.1"/>
    <property type="molecule type" value="Genomic_DNA"/>
</dbReference>
<reference evidence="5 6" key="1">
    <citation type="submission" date="2022-03" db="EMBL/GenBank/DDBJ databases">
        <authorList>
            <person name="Macdonald S."/>
            <person name="Ahmed S."/>
            <person name="Newling K."/>
        </authorList>
    </citation>
    <scope>NUCLEOTIDE SEQUENCE [LARGE SCALE GENOMIC DNA]</scope>
</reference>
<dbReference type="NCBIfam" id="TIGR01566">
    <property type="entry name" value="ZF_HD_prot_N"/>
    <property type="match status" value="1"/>
</dbReference>
<gene>
    <name evidence="5" type="ORF">ERUC_LOCUS44498</name>
</gene>
<dbReference type="PANTHER" id="PTHR31948">
    <property type="entry name" value="ZINC-FINGER HOMEODOMAIN PROTEIN 2"/>
    <property type="match status" value="1"/>
</dbReference>
<evidence type="ECO:0000256" key="3">
    <source>
        <dbReference type="ARBA" id="ARBA00022833"/>
    </source>
</evidence>
<keyword evidence="1" id="KW-0479">Metal-binding</keyword>
<dbReference type="Proteomes" id="UP001642260">
    <property type="component" value="Unassembled WGS sequence"/>
</dbReference>
<dbReference type="Pfam" id="PF04770">
    <property type="entry name" value="ZF-HD_dimer"/>
    <property type="match status" value="2"/>
</dbReference>
<sequence length="143" mass="16085">MSSLKRSRENLKHSDHKKIPIRMSKWKEIVTYGMCVNRIGGEPKDHCRHFLAGGKEGTPESFFCHGCGCHLCFHWKYVEKEIDLSTAIVKYGKCLKNHTARLGGRSTLDGCGEFVAAGEEGTQEAFSCAACSCHRSFHEKDYL</sequence>
<keyword evidence="2" id="KW-0863">Zinc-finger</keyword>
<comment type="caution">
    <text evidence="5">The sequence shown here is derived from an EMBL/GenBank/DDBJ whole genome shotgun (WGS) entry which is preliminary data.</text>
</comment>
<dbReference type="AlphaFoldDB" id="A0ABC8M733"/>
<feature type="domain" description="ZF-HD dimerization-type" evidence="4">
    <location>
        <begin position="91"/>
        <end position="141"/>
    </location>
</feature>
<evidence type="ECO:0000256" key="2">
    <source>
        <dbReference type="ARBA" id="ARBA00022771"/>
    </source>
</evidence>
<evidence type="ECO:0000259" key="4">
    <source>
        <dbReference type="PROSITE" id="PS51523"/>
    </source>
</evidence>
<evidence type="ECO:0000256" key="1">
    <source>
        <dbReference type="ARBA" id="ARBA00022723"/>
    </source>
</evidence>
<dbReference type="PROSITE" id="PS51523">
    <property type="entry name" value="ZF_HD_DIMER"/>
    <property type="match status" value="1"/>
</dbReference>
<proteinExistence type="predicted"/>
<keyword evidence="3" id="KW-0862">Zinc</keyword>
<dbReference type="InterPro" id="IPR006456">
    <property type="entry name" value="ZF_HD_homeobox_Cys/His_dimer"/>
</dbReference>
<accession>A0ABC8M733</accession>
<keyword evidence="6" id="KW-1185">Reference proteome</keyword>
<evidence type="ECO:0000313" key="5">
    <source>
        <dbReference type="EMBL" id="CAH8392015.1"/>
    </source>
</evidence>
<dbReference type="GO" id="GO:0008270">
    <property type="term" value="F:zinc ion binding"/>
    <property type="evidence" value="ECO:0007669"/>
    <property type="project" value="UniProtKB-KW"/>
</dbReference>
<evidence type="ECO:0000313" key="6">
    <source>
        <dbReference type="Proteomes" id="UP001642260"/>
    </source>
</evidence>